<feature type="compositionally biased region" description="Basic residues" evidence="1">
    <location>
        <begin position="8"/>
        <end position="22"/>
    </location>
</feature>
<accession>A0A4Y2NJG4</accession>
<feature type="compositionally biased region" description="Basic and acidic residues" evidence="1">
    <location>
        <begin position="36"/>
        <end position="81"/>
    </location>
</feature>
<organism evidence="2 3">
    <name type="scientific">Araneus ventricosus</name>
    <name type="common">Orbweaver spider</name>
    <name type="synonym">Epeira ventricosa</name>
    <dbReference type="NCBI Taxonomy" id="182803"/>
    <lineage>
        <taxon>Eukaryota</taxon>
        <taxon>Metazoa</taxon>
        <taxon>Ecdysozoa</taxon>
        <taxon>Arthropoda</taxon>
        <taxon>Chelicerata</taxon>
        <taxon>Arachnida</taxon>
        <taxon>Araneae</taxon>
        <taxon>Araneomorphae</taxon>
        <taxon>Entelegynae</taxon>
        <taxon>Araneoidea</taxon>
        <taxon>Araneidae</taxon>
        <taxon>Araneus</taxon>
    </lineage>
</organism>
<sequence>MSADATKRQRMNHKKKLTRGLKRLYEPNFNGGENVNESKRRKVEDKSKSEAVKNIHSEQSLKQHPLERNSKTKTTNDKSEQSFKQPLIQNLKNKTAVAISEQPSELISKRNVKT</sequence>
<reference evidence="2 3" key="1">
    <citation type="journal article" date="2019" name="Sci. Rep.">
        <title>Orb-weaving spider Araneus ventricosus genome elucidates the spidroin gene catalogue.</title>
        <authorList>
            <person name="Kono N."/>
            <person name="Nakamura H."/>
            <person name="Ohtoshi R."/>
            <person name="Moran D.A.P."/>
            <person name="Shinohara A."/>
            <person name="Yoshida Y."/>
            <person name="Fujiwara M."/>
            <person name="Mori M."/>
            <person name="Tomita M."/>
            <person name="Arakawa K."/>
        </authorList>
    </citation>
    <scope>NUCLEOTIDE SEQUENCE [LARGE SCALE GENOMIC DNA]</scope>
</reference>
<feature type="region of interest" description="Disordered" evidence="1">
    <location>
        <begin position="1"/>
        <end position="89"/>
    </location>
</feature>
<comment type="caution">
    <text evidence="2">The sequence shown here is derived from an EMBL/GenBank/DDBJ whole genome shotgun (WGS) entry which is preliminary data.</text>
</comment>
<protein>
    <submittedName>
        <fullName evidence="2">Uncharacterized protein</fullName>
    </submittedName>
</protein>
<dbReference type="AlphaFoldDB" id="A0A4Y2NJG4"/>
<dbReference type="EMBL" id="BGPR01128104">
    <property type="protein sequence ID" value="GBN38829.1"/>
    <property type="molecule type" value="Genomic_DNA"/>
</dbReference>
<evidence type="ECO:0000313" key="3">
    <source>
        <dbReference type="Proteomes" id="UP000499080"/>
    </source>
</evidence>
<gene>
    <name evidence="2" type="ORF">AVEN_1433_1</name>
</gene>
<evidence type="ECO:0000313" key="2">
    <source>
        <dbReference type="EMBL" id="GBN38829.1"/>
    </source>
</evidence>
<evidence type="ECO:0000256" key="1">
    <source>
        <dbReference type="SAM" id="MobiDB-lite"/>
    </source>
</evidence>
<proteinExistence type="predicted"/>
<dbReference type="Proteomes" id="UP000499080">
    <property type="component" value="Unassembled WGS sequence"/>
</dbReference>
<keyword evidence="3" id="KW-1185">Reference proteome</keyword>
<name>A0A4Y2NJG4_ARAVE</name>